<evidence type="ECO:0000256" key="3">
    <source>
        <dbReference type="ARBA" id="ARBA00023237"/>
    </source>
</evidence>
<evidence type="ECO:0000256" key="1">
    <source>
        <dbReference type="ARBA" id="ARBA00004442"/>
    </source>
</evidence>
<keyword evidence="3" id="KW-0998">Cell outer membrane</keyword>
<dbReference type="InterPro" id="IPR019734">
    <property type="entry name" value="TPR_rpt"/>
</dbReference>
<dbReference type="PANTHER" id="PTHR30329">
    <property type="entry name" value="STATOR ELEMENT OF FLAGELLAR MOTOR COMPLEX"/>
    <property type="match status" value="1"/>
</dbReference>
<dbReference type="InterPro" id="IPR050330">
    <property type="entry name" value="Bact_OuterMem_StrucFunc"/>
</dbReference>
<reference evidence="8 9" key="1">
    <citation type="submission" date="2019-02" db="EMBL/GenBank/DDBJ databases">
        <authorList>
            <person name="Goldberg S.R."/>
            <person name="Haltli B.A."/>
            <person name="Correa H."/>
            <person name="Russell K.G."/>
        </authorList>
    </citation>
    <scope>NUCLEOTIDE SEQUENCE [LARGE SCALE GENOMIC DNA]</scope>
    <source>
        <strain evidence="8 9">JCM 16186</strain>
    </source>
</reference>
<dbReference type="InterPro" id="IPR036737">
    <property type="entry name" value="OmpA-like_sf"/>
</dbReference>
<comment type="caution">
    <text evidence="8">The sequence shown here is derived from an EMBL/GenBank/DDBJ whole genome shotgun (WGS) entry which is preliminary data.</text>
</comment>
<dbReference type="PANTHER" id="PTHR30329:SF21">
    <property type="entry name" value="LIPOPROTEIN YIAD-RELATED"/>
    <property type="match status" value="1"/>
</dbReference>
<dbReference type="InterPro" id="IPR006665">
    <property type="entry name" value="OmpA-like"/>
</dbReference>
<dbReference type="Gene3D" id="2.60.40.1120">
    <property type="entry name" value="Carboxypeptidase-like, regulatory domain"/>
    <property type="match status" value="1"/>
</dbReference>
<dbReference type="PROSITE" id="PS51123">
    <property type="entry name" value="OMPA_2"/>
    <property type="match status" value="1"/>
</dbReference>
<dbReference type="Pfam" id="PF00691">
    <property type="entry name" value="OmpA"/>
    <property type="match status" value="1"/>
</dbReference>
<feature type="domain" description="OmpA-like" evidence="7">
    <location>
        <begin position="600"/>
        <end position="720"/>
    </location>
</feature>
<feature type="coiled-coil region" evidence="6">
    <location>
        <begin position="470"/>
        <end position="507"/>
    </location>
</feature>
<dbReference type="InterPro" id="IPR006664">
    <property type="entry name" value="OMP_bac"/>
</dbReference>
<dbReference type="RefSeq" id="WP_155169589.1">
    <property type="nucleotide sequence ID" value="NZ_BAAAFL010000002.1"/>
</dbReference>
<dbReference type="InterPro" id="IPR011659">
    <property type="entry name" value="WD40"/>
</dbReference>
<dbReference type="SUPFAM" id="SSF103088">
    <property type="entry name" value="OmpA-like"/>
    <property type="match status" value="1"/>
</dbReference>
<keyword evidence="9" id="KW-1185">Reference proteome</keyword>
<dbReference type="SUPFAM" id="SSF82171">
    <property type="entry name" value="DPP6 N-terminal domain-like"/>
    <property type="match status" value="1"/>
</dbReference>
<dbReference type="InterPro" id="IPR011042">
    <property type="entry name" value="6-blade_b-propeller_TolB-like"/>
</dbReference>
<evidence type="ECO:0000256" key="2">
    <source>
        <dbReference type="ARBA" id="ARBA00023136"/>
    </source>
</evidence>
<dbReference type="Gene3D" id="2.120.10.30">
    <property type="entry name" value="TolB, C-terminal domain"/>
    <property type="match status" value="1"/>
</dbReference>
<evidence type="ECO:0000259" key="7">
    <source>
        <dbReference type="PROSITE" id="PS51123"/>
    </source>
</evidence>
<dbReference type="Proteomes" id="UP000798808">
    <property type="component" value="Unassembled WGS sequence"/>
</dbReference>
<dbReference type="Pfam" id="PF07676">
    <property type="entry name" value="PD40"/>
    <property type="match status" value="2"/>
</dbReference>
<proteinExistence type="predicted"/>
<dbReference type="InterPro" id="IPR011990">
    <property type="entry name" value="TPR-like_helical_dom_sf"/>
</dbReference>
<sequence length="720" mass="82162">MYKRLRFLFFIVFFLCFTLKGFSQVSPENKKLAEDLILTAEEIMAATQAMDQAREMYVQAVEADPTNIKANYMAGDFHIRTVGKDRAVKYFLKVLELNPEYRFDITYWIGRSYQYGMNFEKALAYYNQYKAKLIQHDGYRGRDRTELPEVERRIYECENAIEFVANPAHYSIVNVGNAINSEYEEYAPVLNEDETTMIFTSRRKEGNLNQNVDRDNKPFEDIFISKKQNGKWGPAQNIGEIINTPYHGSSLALSADGNQLFLYKDDNNGDIYVSERKEDDSWTFPHPLSENINSSGFKENAVSISPDQSILFFASDRPGGQGGIDIYYSIKDRNGEWARSKNLGPVINTSYDDDGPFIDYDGKTLYFSSQGRKGMGGYDIFKSVYDSAANEWSEPENLGYPINTPDDDIYFVSTKDGKRGYYASVREDGLGYTDIYMVTILKDGKIGETVASKKVDKEEVKEPEDNGRKIDKVKQEETKQEEQVAQEEVTQEEVKEEEVKQEEVKQEVKPQLQPVTVNVTVLDEDKQPVDAKVSLKSLSDNVMAGKSNNGTGSYQFKVTTPDAKTYRLSVEKDGYVFQNLDIAVKPTTKPQTINRTVDLQKLRIGTRSVLRNIYFNFDKATFKDESYNELNKLETMMAQNPGMEIEISGHTDNIGSKDYNKMLSQRRANAVKDYLVKKGIDARRVTAVGYGEERPLASNDDEKEGRELNRRVEFKVIGGK</sequence>
<name>A0ABW9RJD8_9BACT</name>
<dbReference type="SUPFAM" id="SSF48452">
    <property type="entry name" value="TPR-like"/>
    <property type="match status" value="1"/>
</dbReference>
<evidence type="ECO:0000256" key="4">
    <source>
        <dbReference type="PROSITE-ProRule" id="PRU00339"/>
    </source>
</evidence>
<keyword evidence="4" id="KW-0802">TPR repeat</keyword>
<dbReference type="EMBL" id="SMLW01000355">
    <property type="protein sequence ID" value="MTI24046.1"/>
    <property type="molecule type" value="Genomic_DNA"/>
</dbReference>
<gene>
    <name evidence="8" type="ORF">E1163_03715</name>
</gene>
<organism evidence="8 9">
    <name type="scientific">Fulvivirga kasyanovii</name>
    <dbReference type="NCBI Taxonomy" id="396812"/>
    <lineage>
        <taxon>Bacteria</taxon>
        <taxon>Pseudomonadati</taxon>
        <taxon>Bacteroidota</taxon>
        <taxon>Cytophagia</taxon>
        <taxon>Cytophagales</taxon>
        <taxon>Fulvivirgaceae</taxon>
        <taxon>Fulvivirga</taxon>
    </lineage>
</organism>
<evidence type="ECO:0000313" key="8">
    <source>
        <dbReference type="EMBL" id="MTI24046.1"/>
    </source>
</evidence>
<keyword evidence="2 5" id="KW-0472">Membrane</keyword>
<dbReference type="CDD" id="cd07185">
    <property type="entry name" value="OmpA_C-like"/>
    <property type="match status" value="1"/>
</dbReference>
<evidence type="ECO:0000313" key="9">
    <source>
        <dbReference type="Proteomes" id="UP000798808"/>
    </source>
</evidence>
<dbReference type="PROSITE" id="PS01068">
    <property type="entry name" value="OMPA_1"/>
    <property type="match status" value="1"/>
</dbReference>
<evidence type="ECO:0000256" key="6">
    <source>
        <dbReference type="SAM" id="Coils"/>
    </source>
</evidence>
<evidence type="ECO:0000256" key="5">
    <source>
        <dbReference type="PROSITE-ProRule" id="PRU00473"/>
    </source>
</evidence>
<keyword evidence="6" id="KW-0175">Coiled coil</keyword>
<dbReference type="InterPro" id="IPR006690">
    <property type="entry name" value="OMPA-like_CS"/>
</dbReference>
<comment type="subcellular location">
    <subcellularLocation>
        <location evidence="1">Cell outer membrane</location>
    </subcellularLocation>
</comment>
<protein>
    <recommendedName>
        <fullName evidence="7">OmpA-like domain-containing protein</fullName>
    </recommendedName>
</protein>
<dbReference type="PROSITE" id="PS50005">
    <property type="entry name" value="TPR"/>
    <property type="match status" value="1"/>
</dbReference>
<dbReference type="Gene3D" id="1.25.40.10">
    <property type="entry name" value="Tetratricopeptide repeat domain"/>
    <property type="match status" value="1"/>
</dbReference>
<dbReference type="Gene3D" id="3.30.1330.60">
    <property type="entry name" value="OmpA-like domain"/>
    <property type="match status" value="1"/>
</dbReference>
<dbReference type="PRINTS" id="PR01021">
    <property type="entry name" value="OMPADOMAIN"/>
</dbReference>
<feature type="repeat" description="TPR" evidence="4">
    <location>
        <begin position="68"/>
        <end position="101"/>
    </location>
</feature>
<accession>A0ABW9RJD8</accession>